<dbReference type="EMBL" id="MVHF01000055">
    <property type="protein sequence ID" value="ORA24927.1"/>
    <property type="molecule type" value="Genomic_DNA"/>
</dbReference>
<organism evidence="1 2">
    <name type="scientific">Mycobacterium aquaticum</name>
    <dbReference type="NCBI Taxonomy" id="1927124"/>
    <lineage>
        <taxon>Bacteria</taxon>
        <taxon>Bacillati</taxon>
        <taxon>Actinomycetota</taxon>
        <taxon>Actinomycetes</taxon>
        <taxon>Mycobacteriales</taxon>
        <taxon>Mycobacteriaceae</taxon>
        <taxon>Mycobacterium</taxon>
    </lineage>
</organism>
<evidence type="ECO:0000313" key="2">
    <source>
        <dbReference type="Proteomes" id="UP000192448"/>
    </source>
</evidence>
<keyword evidence="2" id="KW-1185">Reference proteome</keyword>
<gene>
    <name evidence="1" type="ORF">BST13_33710</name>
</gene>
<evidence type="ECO:0000313" key="1">
    <source>
        <dbReference type="EMBL" id="ORA24927.1"/>
    </source>
</evidence>
<proteinExistence type="predicted"/>
<reference evidence="1 2" key="1">
    <citation type="submission" date="2017-02" db="EMBL/GenBank/DDBJ databases">
        <title>The new phylogeny of genus Mycobacterium.</title>
        <authorList>
            <person name="Tortoli E."/>
            <person name="Trovato A."/>
            <person name="Cirillo D.M."/>
        </authorList>
    </citation>
    <scope>NUCLEOTIDE SEQUENCE [LARGE SCALE GENOMIC DNA]</scope>
    <source>
        <strain evidence="1 2">RW6</strain>
    </source>
</reference>
<sequence length="194" mass="21623">MSADEPDLFDVLSGALDSREAASRRRSEYNARRAVRPDGHPLGPRESWCGRCGKTVPAYEMTINHDLGYLGCPTEFDPTWSKCEAAPGFRGVEGYPDPHGQLTESDLNDRWDRRYFADCTCGHAWGLHRQGEFCIAWCGCDAYEACGQLMTAEGIAALGVDMPLGDMGRPVTQRRGYRLRVNRIRTVSARGVYL</sequence>
<dbReference type="Proteomes" id="UP000192448">
    <property type="component" value="Unassembled WGS sequence"/>
</dbReference>
<name>A0A1X0A4D8_9MYCO</name>
<comment type="caution">
    <text evidence="1">The sequence shown here is derived from an EMBL/GenBank/DDBJ whole genome shotgun (WGS) entry which is preliminary data.</text>
</comment>
<dbReference type="OrthoDB" id="4373461at2"/>
<accession>A0A1X0A4D8</accession>
<dbReference type="STRING" id="1927124.BST13_33710"/>
<dbReference type="AlphaFoldDB" id="A0A1X0A4D8"/>
<protein>
    <submittedName>
        <fullName evidence="1">Uncharacterized protein</fullName>
    </submittedName>
</protein>
<dbReference type="RefSeq" id="WP_083169960.1">
    <property type="nucleotide sequence ID" value="NZ_MVHF01000055.1"/>
</dbReference>